<accession>A0A9J5Z717</accession>
<evidence type="ECO:0000313" key="1">
    <source>
        <dbReference type="EMBL" id="KAG5607260.1"/>
    </source>
</evidence>
<dbReference type="Proteomes" id="UP000824120">
    <property type="component" value="Chromosome 5"/>
</dbReference>
<name>A0A9J5Z717_SOLCO</name>
<protein>
    <submittedName>
        <fullName evidence="1">Uncharacterized protein</fullName>
    </submittedName>
</protein>
<evidence type="ECO:0000313" key="2">
    <source>
        <dbReference type="Proteomes" id="UP000824120"/>
    </source>
</evidence>
<gene>
    <name evidence="1" type="ORF">H5410_028752</name>
</gene>
<organism evidence="1 2">
    <name type="scientific">Solanum commersonii</name>
    <name type="common">Commerson's wild potato</name>
    <name type="synonym">Commerson's nightshade</name>
    <dbReference type="NCBI Taxonomy" id="4109"/>
    <lineage>
        <taxon>Eukaryota</taxon>
        <taxon>Viridiplantae</taxon>
        <taxon>Streptophyta</taxon>
        <taxon>Embryophyta</taxon>
        <taxon>Tracheophyta</taxon>
        <taxon>Spermatophyta</taxon>
        <taxon>Magnoliopsida</taxon>
        <taxon>eudicotyledons</taxon>
        <taxon>Gunneridae</taxon>
        <taxon>Pentapetalae</taxon>
        <taxon>asterids</taxon>
        <taxon>lamiids</taxon>
        <taxon>Solanales</taxon>
        <taxon>Solanaceae</taxon>
        <taxon>Solanoideae</taxon>
        <taxon>Solaneae</taxon>
        <taxon>Solanum</taxon>
    </lineage>
</organism>
<proteinExistence type="predicted"/>
<sequence length="158" mass="18416">MLGEHQELGLTCRELIQDNTIYVEDAENFGQHYLRLIKKIRMSCYSKRIHQINHTVTLNTLAHKIPSQSLESLDEFGQLERSTENDNDLVKEEQIINWTYILIEWPGKRIYHLDNKEAEATIAKIRHMKDNTVETLRLIASLGLRPLDTLFSGKVTQK</sequence>
<dbReference type="EMBL" id="JACXVP010000005">
    <property type="protein sequence ID" value="KAG5607260.1"/>
    <property type="molecule type" value="Genomic_DNA"/>
</dbReference>
<dbReference type="AlphaFoldDB" id="A0A9J5Z717"/>
<keyword evidence="2" id="KW-1185">Reference proteome</keyword>
<reference evidence="1 2" key="1">
    <citation type="submission" date="2020-09" db="EMBL/GenBank/DDBJ databases">
        <title>De no assembly of potato wild relative species, Solanum commersonii.</title>
        <authorList>
            <person name="Cho K."/>
        </authorList>
    </citation>
    <scope>NUCLEOTIDE SEQUENCE [LARGE SCALE GENOMIC DNA]</scope>
    <source>
        <strain evidence="1">LZ3.2</strain>
        <tissue evidence="1">Leaf</tissue>
    </source>
</reference>
<comment type="caution">
    <text evidence="1">The sequence shown here is derived from an EMBL/GenBank/DDBJ whole genome shotgun (WGS) entry which is preliminary data.</text>
</comment>